<organism evidence="1 2">
    <name type="scientific">Plakobranchus ocellatus</name>
    <dbReference type="NCBI Taxonomy" id="259542"/>
    <lineage>
        <taxon>Eukaryota</taxon>
        <taxon>Metazoa</taxon>
        <taxon>Spiralia</taxon>
        <taxon>Lophotrochozoa</taxon>
        <taxon>Mollusca</taxon>
        <taxon>Gastropoda</taxon>
        <taxon>Heterobranchia</taxon>
        <taxon>Euthyneura</taxon>
        <taxon>Panpulmonata</taxon>
        <taxon>Sacoglossa</taxon>
        <taxon>Placobranchoidea</taxon>
        <taxon>Plakobranchidae</taxon>
        <taxon>Plakobranchus</taxon>
    </lineage>
</organism>
<reference evidence="1 2" key="1">
    <citation type="journal article" date="2021" name="Elife">
        <title>Chloroplast acquisition without the gene transfer in kleptoplastic sea slugs, Plakobranchus ocellatus.</title>
        <authorList>
            <person name="Maeda T."/>
            <person name="Takahashi S."/>
            <person name="Yoshida T."/>
            <person name="Shimamura S."/>
            <person name="Takaki Y."/>
            <person name="Nagai Y."/>
            <person name="Toyoda A."/>
            <person name="Suzuki Y."/>
            <person name="Arimoto A."/>
            <person name="Ishii H."/>
            <person name="Satoh N."/>
            <person name="Nishiyama T."/>
            <person name="Hasebe M."/>
            <person name="Maruyama T."/>
            <person name="Minagawa J."/>
            <person name="Obokata J."/>
            <person name="Shigenobu S."/>
        </authorList>
    </citation>
    <scope>NUCLEOTIDE SEQUENCE [LARGE SCALE GENOMIC DNA]</scope>
</reference>
<keyword evidence="2" id="KW-1185">Reference proteome</keyword>
<name>A0AAV4CS21_9GAST</name>
<accession>A0AAV4CS21</accession>
<gene>
    <name evidence="1" type="ORF">PoB_006113900</name>
</gene>
<proteinExistence type="predicted"/>
<dbReference type="Proteomes" id="UP000735302">
    <property type="component" value="Unassembled WGS sequence"/>
</dbReference>
<evidence type="ECO:0000313" key="1">
    <source>
        <dbReference type="EMBL" id="GFO34634.1"/>
    </source>
</evidence>
<protein>
    <submittedName>
        <fullName evidence="1">Uncharacterized protein</fullName>
    </submittedName>
</protein>
<sequence length="96" mass="10381">MRRLVWRRIASDSRAWLDPVEQNASWNDKVHSSELGIEPVTSRSEIKRSTDLATACSYNTWCVGGTVACGSALRSAGSLLSRVRAPPSAPRPDGGP</sequence>
<dbReference type="AlphaFoldDB" id="A0AAV4CS21"/>
<dbReference type="EMBL" id="BLXT01006926">
    <property type="protein sequence ID" value="GFO34634.1"/>
    <property type="molecule type" value="Genomic_DNA"/>
</dbReference>
<comment type="caution">
    <text evidence="1">The sequence shown here is derived from an EMBL/GenBank/DDBJ whole genome shotgun (WGS) entry which is preliminary data.</text>
</comment>
<evidence type="ECO:0000313" key="2">
    <source>
        <dbReference type="Proteomes" id="UP000735302"/>
    </source>
</evidence>